<dbReference type="CDD" id="cd00093">
    <property type="entry name" value="HTH_XRE"/>
    <property type="match status" value="1"/>
</dbReference>
<protein>
    <recommendedName>
        <fullName evidence="1">HTH cro/C1-type domain-containing protein</fullName>
    </recommendedName>
</protein>
<proteinExistence type="predicted"/>
<dbReference type="AlphaFoldDB" id="A0A1J5TTV4"/>
<organism evidence="2 3">
    <name type="scientific">Bathymodiolus thermophilus thioautotrophic gill symbiont</name>
    <dbReference type="NCBI Taxonomy" id="2360"/>
    <lineage>
        <taxon>Bacteria</taxon>
        <taxon>Pseudomonadati</taxon>
        <taxon>Pseudomonadota</taxon>
        <taxon>Gammaproteobacteria</taxon>
        <taxon>sulfur-oxidizing symbionts</taxon>
    </lineage>
</organism>
<dbReference type="Gene3D" id="1.10.260.40">
    <property type="entry name" value="lambda repressor-like DNA-binding domains"/>
    <property type="match status" value="1"/>
</dbReference>
<feature type="domain" description="HTH cro/C1-type" evidence="1">
    <location>
        <begin position="41"/>
        <end position="95"/>
    </location>
</feature>
<dbReference type="Pfam" id="PF01381">
    <property type="entry name" value="HTH_3"/>
    <property type="match status" value="1"/>
</dbReference>
<dbReference type="EMBL" id="MIQH01000752">
    <property type="protein sequence ID" value="OIR24266.1"/>
    <property type="molecule type" value="Genomic_DNA"/>
</dbReference>
<dbReference type="Proteomes" id="UP000182798">
    <property type="component" value="Unassembled WGS sequence"/>
</dbReference>
<dbReference type="SMART" id="SM00530">
    <property type="entry name" value="HTH_XRE"/>
    <property type="match status" value="1"/>
</dbReference>
<dbReference type="SUPFAM" id="SSF47413">
    <property type="entry name" value="lambda repressor-like DNA-binding domains"/>
    <property type="match status" value="1"/>
</dbReference>
<sequence>MTTKYTNQEAVDFFHDIFNPTGEDLIDVKAYGLMSQYLIQIERALDKQTMTQKELASKIGTSSSYLSQFFNLNKLINFKTLAKIELALGINFELQQSATDGIKNKSDIIQTAKNCSPIDINFPVSNDEMYAA</sequence>
<dbReference type="RefSeq" id="WP_071564832.1">
    <property type="nucleotide sequence ID" value="NZ_MIQH01000752.1"/>
</dbReference>
<dbReference type="PROSITE" id="PS50943">
    <property type="entry name" value="HTH_CROC1"/>
    <property type="match status" value="1"/>
</dbReference>
<dbReference type="InterPro" id="IPR001387">
    <property type="entry name" value="Cro/C1-type_HTH"/>
</dbReference>
<evidence type="ECO:0000313" key="3">
    <source>
        <dbReference type="Proteomes" id="UP000182798"/>
    </source>
</evidence>
<dbReference type="InterPro" id="IPR010982">
    <property type="entry name" value="Lambda_DNA-bd_dom_sf"/>
</dbReference>
<accession>A0A1J5TTV4</accession>
<reference evidence="3" key="1">
    <citation type="submission" date="2016-09" db="EMBL/GenBank/DDBJ databases">
        <title>Genome Sequence of Bathymodiolus thermophilus sulfur-oxidizing gill endosymbiont.</title>
        <authorList>
            <person name="Ponnudurai R."/>
            <person name="Kleiner M."/>
            <person name="Sayavedra L."/>
            <person name="Thuermer A."/>
            <person name="Felbeck H."/>
            <person name="Schlueter R."/>
            <person name="Schweder T."/>
            <person name="Markert S."/>
        </authorList>
    </citation>
    <scope>NUCLEOTIDE SEQUENCE [LARGE SCALE GENOMIC DNA]</scope>
    <source>
        <strain evidence="3">BAT/CrabSpa'14</strain>
    </source>
</reference>
<comment type="caution">
    <text evidence="2">The sequence shown here is derived from an EMBL/GenBank/DDBJ whole genome shotgun (WGS) entry which is preliminary data.</text>
</comment>
<dbReference type="GO" id="GO:0003677">
    <property type="term" value="F:DNA binding"/>
    <property type="evidence" value="ECO:0007669"/>
    <property type="project" value="InterPro"/>
</dbReference>
<evidence type="ECO:0000259" key="1">
    <source>
        <dbReference type="PROSITE" id="PS50943"/>
    </source>
</evidence>
<gene>
    <name evidence="2" type="ORF">BGC33_09915</name>
</gene>
<evidence type="ECO:0000313" key="2">
    <source>
        <dbReference type="EMBL" id="OIR24266.1"/>
    </source>
</evidence>
<name>A0A1J5TTV4_9GAMM</name>
<dbReference type="OrthoDB" id="680449at2"/>